<sequence length="143" mass="16005">MGDRNASTLKVASFNVRISSATDGQTSENWLGGINEVLIKNVIHHEMNFCVKETLEQIMFGSDSVDNGGDPHRITLEKTAQNIGGDNEEFDQEEFLMEEDLPSSSKDVIRDPLGEKMFFPDNIKHPRSAELCPLEHVAKCIKK</sequence>
<protein>
    <submittedName>
        <fullName evidence="1">Uncharacterized protein</fullName>
    </submittedName>
</protein>
<proteinExistence type="predicted"/>
<reference evidence="1" key="1">
    <citation type="journal article" date="2022" name="bioRxiv">
        <title>Sequencing and chromosome-scale assembly of the giantPleurodeles waltlgenome.</title>
        <authorList>
            <person name="Brown T."/>
            <person name="Elewa A."/>
            <person name="Iarovenko S."/>
            <person name="Subramanian E."/>
            <person name="Araus A.J."/>
            <person name="Petzold A."/>
            <person name="Susuki M."/>
            <person name="Suzuki K.-i.T."/>
            <person name="Hayashi T."/>
            <person name="Toyoda A."/>
            <person name="Oliveira C."/>
            <person name="Osipova E."/>
            <person name="Leigh N.D."/>
            <person name="Simon A."/>
            <person name="Yun M.H."/>
        </authorList>
    </citation>
    <scope>NUCLEOTIDE SEQUENCE</scope>
    <source>
        <strain evidence="1">20211129_DDA</strain>
        <tissue evidence="1">Liver</tissue>
    </source>
</reference>
<comment type="caution">
    <text evidence="1">The sequence shown here is derived from an EMBL/GenBank/DDBJ whole genome shotgun (WGS) entry which is preliminary data.</text>
</comment>
<dbReference type="Proteomes" id="UP001066276">
    <property type="component" value="Chromosome 8"/>
</dbReference>
<name>A0AAV7NUK4_PLEWA</name>
<accession>A0AAV7NUK4</accession>
<dbReference type="EMBL" id="JANPWB010000012">
    <property type="protein sequence ID" value="KAJ1119783.1"/>
    <property type="molecule type" value="Genomic_DNA"/>
</dbReference>
<evidence type="ECO:0000313" key="2">
    <source>
        <dbReference type="Proteomes" id="UP001066276"/>
    </source>
</evidence>
<gene>
    <name evidence="1" type="ORF">NDU88_007968</name>
</gene>
<evidence type="ECO:0000313" key="1">
    <source>
        <dbReference type="EMBL" id="KAJ1119783.1"/>
    </source>
</evidence>
<keyword evidence="2" id="KW-1185">Reference proteome</keyword>
<dbReference type="AlphaFoldDB" id="A0AAV7NUK4"/>
<organism evidence="1 2">
    <name type="scientific">Pleurodeles waltl</name>
    <name type="common">Iberian ribbed newt</name>
    <dbReference type="NCBI Taxonomy" id="8319"/>
    <lineage>
        <taxon>Eukaryota</taxon>
        <taxon>Metazoa</taxon>
        <taxon>Chordata</taxon>
        <taxon>Craniata</taxon>
        <taxon>Vertebrata</taxon>
        <taxon>Euteleostomi</taxon>
        <taxon>Amphibia</taxon>
        <taxon>Batrachia</taxon>
        <taxon>Caudata</taxon>
        <taxon>Salamandroidea</taxon>
        <taxon>Salamandridae</taxon>
        <taxon>Pleurodelinae</taxon>
        <taxon>Pleurodeles</taxon>
    </lineage>
</organism>